<accession>I0GQJ7</accession>
<dbReference type="EMBL" id="AP012292">
    <property type="protein sequence ID" value="BAL83034.1"/>
    <property type="molecule type" value="Genomic_DNA"/>
</dbReference>
<dbReference type="eggNOG" id="ENOG50330TH">
    <property type="taxonomic scope" value="Bacteria"/>
</dbReference>
<dbReference type="KEGG" id="sri:SELR_13260"/>
<dbReference type="Proteomes" id="UP000007887">
    <property type="component" value="Chromosome"/>
</dbReference>
<dbReference type="PATRIC" id="fig|927704.6.peg.1366"/>
<organism evidence="1 2">
    <name type="scientific">Selenomonas ruminantium subsp. lactilytica (strain NBRC 103574 / TAM6421)</name>
    <dbReference type="NCBI Taxonomy" id="927704"/>
    <lineage>
        <taxon>Bacteria</taxon>
        <taxon>Bacillati</taxon>
        <taxon>Bacillota</taxon>
        <taxon>Negativicutes</taxon>
        <taxon>Selenomonadales</taxon>
        <taxon>Selenomonadaceae</taxon>
        <taxon>Selenomonas</taxon>
    </lineage>
</organism>
<proteinExistence type="predicted"/>
<protein>
    <recommendedName>
        <fullName evidence="3">Heat-shock protein Hsp90</fullName>
    </recommendedName>
</protein>
<dbReference type="OrthoDB" id="1654682at2"/>
<reference evidence="1 2" key="1">
    <citation type="submission" date="2011-10" db="EMBL/GenBank/DDBJ databases">
        <title>Whole genome sequence of Selenomonas ruminantium subsp. lactilytica TAM6421.</title>
        <authorList>
            <person name="Oguchi A."/>
            <person name="Ankai A."/>
            <person name="Kaneko J."/>
            <person name="Yamada-Narita S."/>
            <person name="Fukui S."/>
            <person name="Takahashi M."/>
            <person name="Onodera T."/>
            <person name="Kojima S."/>
            <person name="Fushimi T."/>
            <person name="Abe N."/>
            <person name="Kamio Y."/>
            <person name="Yamazaki S."/>
            <person name="Fujita N."/>
        </authorList>
    </citation>
    <scope>NUCLEOTIDE SEQUENCE [LARGE SCALE GENOMIC DNA]</scope>
    <source>
        <strain evidence="2">NBRC 103574 / TAM6421</strain>
    </source>
</reference>
<gene>
    <name evidence="1" type="ordered locus">SELR_13260</name>
</gene>
<evidence type="ECO:0000313" key="2">
    <source>
        <dbReference type="Proteomes" id="UP000007887"/>
    </source>
</evidence>
<sequence length="117" mass="12361">MMDKATIKAKVEAMVAAPSCCAELKEAGERYLKAVGTADEKTEGKKLIDELKADVCTIDDVIGLFTSAKGEELFGKERAASMAEHAKEVKANGGKYCDCLACAPGKELMDAEADIVG</sequence>
<dbReference type="HOGENOM" id="CLU_144126_0_0_9"/>
<dbReference type="AlphaFoldDB" id="I0GQJ7"/>
<evidence type="ECO:0008006" key="3">
    <source>
        <dbReference type="Google" id="ProtNLM"/>
    </source>
</evidence>
<evidence type="ECO:0000313" key="1">
    <source>
        <dbReference type="EMBL" id="BAL83034.1"/>
    </source>
</evidence>
<dbReference type="RefSeq" id="WP_014424471.1">
    <property type="nucleotide sequence ID" value="NC_017068.1"/>
</dbReference>
<name>I0GQJ7_SELRL</name>